<reference evidence="11 12" key="1">
    <citation type="submission" date="2018-09" db="EMBL/GenBank/DDBJ databases">
        <title>Cohnella cavernae sp. nov., isolated from a karst cave.</title>
        <authorList>
            <person name="Zhu H."/>
        </authorList>
    </citation>
    <scope>NUCLEOTIDE SEQUENCE [LARGE SCALE GENOMIC DNA]</scope>
    <source>
        <strain evidence="11 12">K2E09-144</strain>
    </source>
</reference>
<dbReference type="GO" id="GO:0005886">
    <property type="term" value="C:plasma membrane"/>
    <property type="evidence" value="ECO:0007669"/>
    <property type="project" value="UniProtKB-SubCell"/>
</dbReference>
<comment type="catalytic activity">
    <reaction evidence="6">
        <text>3',5'-cyclic CMP + H2O = CMP + H(+)</text>
        <dbReference type="Rhea" id="RHEA:72675"/>
        <dbReference type="ChEBI" id="CHEBI:15377"/>
        <dbReference type="ChEBI" id="CHEBI:15378"/>
        <dbReference type="ChEBI" id="CHEBI:58003"/>
        <dbReference type="ChEBI" id="CHEBI:60377"/>
    </reaction>
    <physiologicalReaction direction="left-to-right" evidence="6">
        <dbReference type="Rhea" id="RHEA:72676"/>
    </physiologicalReaction>
</comment>
<dbReference type="PANTHER" id="PTHR30619:SF1">
    <property type="entry name" value="RECOMBINATION PROTEIN 2"/>
    <property type="match status" value="1"/>
</dbReference>
<keyword evidence="3 9" id="KW-0812">Transmembrane</keyword>
<sequence length="860" mass="94046">MGRRPLVLFAVCWLVGASAPSLLSFAGSLAALAGAAFLLIGTTAFRRISGKLALLCAAALFLSFGHRMWAEQGNQTKLSPDASDAARTEAVLTGRLLSPASVDGDLVVFRIAANVADLGLTGEWTNVAGERLAVRVKLKERTEQAAAKKWKRGMTVRIGGVLERPGSAGNFGTFDYRAYLERQQVHWQLTAEGAASVIITKRKPPLFVRPMQWIDFLREAIGERMNRLFPNGDAGYMKGLVAGIQEDIDPGQYDGFSRLGLTHVLAISGLHVGVVVFALLRFGAVLRLTRERGMELTIAAMPVYMLLTGASASAVRACLMAMIALALARRNQLKDGLHLLAAAALIMVVGKPAIVEEVSFQLSFAVTAGLLLFVPLVAAWLPIRWKPLRNALAVAITAQAASFPLSAYYFHGLHLLSLPANLILVPFISFIVMPLGLAAILLGSLWLPLGIVPAKIATVCNEMTFRIVGQFDNATRLQTVWPQSNWHWVVAAYLLMGLTALWLRRLLEARQWAEQEAAFEAEETVPLREAGLEEFGVGKPFAVAGMLLLSAWGGWLLWGIKPAFLDLTAKAMFLDVGQGDSILIRTGGGRYALIDTGGAVSFRKPGDEWRERRDPYEVGRKLLVPLLKQRGVRVLEALVLTHLDQDHIGGAEAVIRNVPVRRIVFNGTIKDASSVRKLFRLALDKGIPLFAARAGTTWRIDGSASIDVLYPERHPGDAVSFEDEQNDRSVVLKLALYGRTFMLPGDLEAAGERNIATAYAADRSRPSPEPVDVLKAGHHGSKTSTVAEWLELWTPREAVISVGRNNLYGHPHLTVLNRLDEYGVAYFRTDRDGEIQYRISPSGKLERREKRAAEEVPSTF</sequence>
<comment type="catalytic activity">
    <reaction evidence="8">
        <text>3',5'-cyclic UMP + H2O = UMP + H(+)</text>
        <dbReference type="Rhea" id="RHEA:70575"/>
        <dbReference type="ChEBI" id="CHEBI:15377"/>
        <dbReference type="ChEBI" id="CHEBI:15378"/>
        <dbReference type="ChEBI" id="CHEBI:57865"/>
        <dbReference type="ChEBI" id="CHEBI:184387"/>
    </reaction>
    <physiologicalReaction direction="left-to-right" evidence="8">
        <dbReference type="Rhea" id="RHEA:70576"/>
    </physiologicalReaction>
</comment>
<dbReference type="InterPro" id="IPR004477">
    <property type="entry name" value="ComEC_N"/>
</dbReference>
<feature type="transmembrane region" description="Helical" evidence="9">
    <location>
        <begin position="264"/>
        <end position="284"/>
    </location>
</feature>
<dbReference type="OrthoDB" id="9761531at2"/>
<evidence type="ECO:0000256" key="8">
    <source>
        <dbReference type="ARBA" id="ARBA00048505"/>
    </source>
</evidence>
<dbReference type="AlphaFoldDB" id="A0A398CWG5"/>
<organism evidence="11 12">
    <name type="scientific">Cohnella faecalis</name>
    <dbReference type="NCBI Taxonomy" id="2315694"/>
    <lineage>
        <taxon>Bacteria</taxon>
        <taxon>Bacillati</taxon>
        <taxon>Bacillota</taxon>
        <taxon>Bacilli</taxon>
        <taxon>Bacillales</taxon>
        <taxon>Paenibacillaceae</taxon>
        <taxon>Cohnella</taxon>
    </lineage>
</organism>
<dbReference type="RefSeq" id="WP_119148212.1">
    <property type="nucleotide sequence ID" value="NZ_JBHSOV010000042.1"/>
</dbReference>
<evidence type="ECO:0000256" key="2">
    <source>
        <dbReference type="ARBA" id="ARBA00022475"/>
    </source>
</evidence>
<dbReference type="InterPro" id="IPR025405">
    <property type="entry name" value="DUF4131"/>
</dbReference>
<name>A0A398CWG5_9BACL</name>
<dbReference type="NCBIfam" id="TIGR00360">
    <property type="entry name" value="ComEC_N-term"/>
    <property type="match status" value="1"/>
</dbReference>
<dbReference type="NCBIfam" id="TIGR00361">
    <property type="entry name" value="ComEC_Rec2"/>
    <property type="match status" value="1"/>
</dbReference>
<comment type="subcellular location">
    <subcellularLocation>
        <location evidence="1">Cell membrane</location>
        <topology evidence="1">Multi-pass membrane protein</topology>
    </subcellularLocation>
</comment>
<dbReference type="PANTHER" id="PTHR30619">
    <property type="entry name" value="DNA INTERNALIZATION/COMPETENCE PROTEIN COMEC/REC2"/>
    <property type="match status" value="1"/>
</dbReference>
<feature type="domain" description="Metallo-beta-lactamase" evidence="10">
    <location>
        <begin position="578"/>
        <end position="778"/>
    </location>
</feature>
<feature type="transmembrane region" description="Helical" evidence="9">
    <location>
        <begin position="337"/>
        <end position="354"/>
    </location>
</feature>
<evidence type="ECO:0000256" key="6">
    <source>
        <dbReference type="ARBA" id="ARBA00034221"/>
    </source>
</evidence>
<protein>
    <submittedName>
        <fullName evidence="11">DNA internalization-related competence protein ComEC/Rec2</fullName>
    </submittedName>
</protein>
<evidence type="ECO:0000256" key="9">
    <source>
        <dbReference type="SAM" id="Phobius"/>
    </source>
</evidence>
<evidence type="ECO:0000313" key="12">
    <source>
        <dbReference type="Proteomes" id="UP000266340"/>
    </source>
</evidence>
<feature type="transmembrane region" description="Helical" evidence="9">
    <location>
        <begin position="51"/>
        <end position="70"/>
    </location>
</feature>
<keyword evidence="5 9" id="KW-0472">Membrane</keyword>
<dbReference type="Gene3D" id="3.60.15.10">
    <property type="entry name" value="Ribonuclease Z/Hydroxyacylglutathione hydrolase-like"/>
    <property type="match status" value="1"/>
</dbReference>
<evidence type="ECO:0000313" key="11">
    <source>
        <dbReference type="EMBL" id="RIE04167.1"/>
    </source>
</evidence>
<dbReference type="Pfam" id="PF03772">
    <property type="entry name" value="Competence"/>
    <property type="match status" value="1"/>
</dbReference>
<dbReference type="InterPro" id="IPR052159">
    <property type="entry name" value="Competence_DNA_uptake"/>
</dbReference>
<dbReference type="InterPro" id="IPR036866">
    <property type="entry name" value="RibonucZ/Hydroxyglut_hydro"/>
</dbReference>
<dbReference type="EMBL" id="QXJM01000027">
    <property type="protein sequence ID" value="RIE04167.1"/>
    <property type="molecule type" value="Genomic_DNA"/>
</dbReference>
<dbReference type="GO" id="GO:0030420">
    <property type="term" value="P:establishment of competence for transformation"/>
    <property type="evidence" value="ECO:0007669"/>
    <property type="project" value="InterPro"/>
</dbReference>
<evidence type="ECO:0000256" key="4">
    <source>
        <dbReference type="ARBA" id="ARBA00022989"/>
    </source>
</evidence>
<dbReference type="Pfam" id="PF13567">
    <property type="entry name" value="DUF4131"/>
    <property type="match status" value="1"/>
</dbReference>
<dbReference type="SUPFAM" id="SSF56281">
    <property type="entry name" value="Metallo-hydrolase/oxidoreductase"/>
    <property type="match status" value="1"/>
</dbReference>
<feature type="transmembrane region" description="Helical" evidence="9">
    <location>
        <begin position="304"/>
        <end position="325"/>
    </location>
</feature>
<keyword evidence="2" id="KW-1003">Cell membrane</keyword>
<dbReference type="CDD" id="cd07731">
    <property type="entry name" value="ComA-like_MBL-fold"/>
    <property type="match status" value="1"/>
</dbReference>
<keyword evidence="12" id="KW-1185">Reference proteome</keyword>
<dbReference type="Pfam" id="PF00753">
    <property type="entry name" value="Lactamase_B"/>
    <property type="match status" value="1"/>
</dbReference>
<comment type="function">
    <text evidence="7">Counteracts the endogenous Pycsar antiviral defense system. Phosphodiesterase that enables metal-dependent hydrolysis of host cyclic nucleotide Pycsar defense signals such as cCMP and cUMP.</text>
</comment>
<feature type="transmembrane region" description="Helical" evidence="9">
    <location>
        <begin position="486"/>
        <end position="503"/>
    </location>
</feature>
<comment type="caution">
    <text evidence="11">The sequence shown here is derived from an EMBL/GenBank/DDBJ whole genome shotgun (WGS) entry which is preliminary data.</text>
</comment>
<dbReference type="Proteomes" id="UP000266340">
    <property type="component" value="Unassembled WGS sequence"/>
</dbReference>
<evidence type="ECO:0000259" key="10">
    <source>
        <dbReference type="SMART" id="SM00849"/>
    </source>
</evidence>
<accession>A0A398CWG5</accession>
<dbReference type="InterPro" id="IPR001279">
    <property type="entry name" value="Metallo-B-lactamas"/>
</dbReference>
<feature type="transmembrane region" description="Helical" evidence="9">
    <location>
        <begin position="422"/>
        <end position="447"/>
    </location>
</feature>
<dbReference type="InterPro" id="IPR035681">
    <property type="entry name" value="ComA-like_MBL"/>
</dbReference>
<feature type="transmembrane region" description="Helical" evidence="9">
    <location>
        <begin position="360"/>
        <end position="383"/>
    </location>
</feature>
<keyword evidence="4 9" id="KW-1133">Transmembrane helix</keyword>
<gene>
    <name evidence="11" type="ORF">D3H35_05955</name>
</gene>
<dbReference type="SMART" id="SM00849">
    <property type="entry name" value="Lactamase_B"/>
    <property type="match status" value="1"/>
</dbReference>
<dbReference type="InterPro" id="IPR004797">
    <property type="entry name" value="Competence_ComEC/Rec2"/>
</dbReference>
<proteinExistence type="predicted"/>
<evidence type="ECO:0000256" key="1">
    <source>
        <dbReference type="ARBA" id="ARBA00004651"/>
    </source>
</evidence>
<evidence type="ECO:0000256" key="5">
    <source>
        <dbReference type="ARBA" id="ARBA00023136"/>
    </source>
</evidence>
<evidence type="ECO:0000256" key="7">
    <source>
        <dbReference type="ARBA" id="ARBA00034301"/>
    </source>
</evidence>
<feature type="transmembrane region" description="Helical" evidence="9">
    <location>
        <begin position="390"/>
        <end position="410"/>
    </location>
</feature>
<evidence type="ECO:0000256" key="3">
    <source>
        <dbReference type="ARBA" id="ARBA00022692"/>
    </source>
</evidence>